<keyword evidence="2" id="KW-0547">Nucleotide-binding</keyword>
<evidence type="ECO:0000256" key="5">
    <source>
        <dbReference type="ARBA" id="ARBA00023204"/>
    </source>
</evidence>
<evidence type="ECO:0000256" key="2">
    <source>
        <dbReference type="ARBA" id="ARBA00022741"/>
    </source>
</evidence>
<dbReference type="GO" id="GO:0005524">
    <property type="term" value="F:ATP binding"/>
    <property type="evidence" value="ECO:0007669"/>
    <property type="project" value="UniProtKB-KW"/>
</dbReference>
<keyword evidence="5" id="KW-0234">DNA repair</keyword>
<feature type="domain" description="RecA family profile 1" evidence="8">
    <location>
        <begin position="33"/>
        <end position="239"/>
    </location>
</feature>
<dbReference type="GO" id="GO:0033063">
    <property type="term" value="C:Rad51B-Rad51C-Rad51D-XRCC2 complex"/>
    <property type="evidence" value="ECO:0007669"/>
    <property type="project" value="TreeGrafter"/>
</dbReference>
<evidence type="ECO:0000313" key="11">
    <source>
        <dbReference type="RefSeq" id="XP_033572540.1"/>
    </source>
</evidence>
<dbReference type="AlphaFoldDB" id="A0A6A6Y9T2"/>
<dbReference type="GO" id="GO:0007131">
    <property type="term" value="P:reciprocal meiotic recombination"/>
    <property type="evidence" value="ECO:0007669"/>
    <property type="project" value="TreeGrafter"/>
</dbReference>
<dbReference type="Proteomes" id="UP000504636">
    <property type="component" value="Unplaced"/>
</dbReference>
<organism evidence="9">
    <name type="scientific">Mytilinidion resinicola</name>
    <dbReference type="NCBI Taxonomy" id="574789"/>
    <lineage>
        <taxon>Eukaryota</taxon>
        <taxon>Fungi</taxon>
        <taxon>Dikarya</taxon>
        <taxon>Ascomycota</taxon>
        <taxon>Pezizomycotina</taxon>
        <taxon>Dothideomycetes</taxon>
        <taxon>Pleosporomycetidae</taxon>
        <taxon>Mytilinidiales</taxon>
        <taxon>Mytilinidiaceae</taxon>
        <taxon>Mytilinidion</taxon>
    </lineage>
</organism>
<evidence type="ECO:0000256" key="3">
    <source>
        <dbReference type="ARBA" id="ARBA00022763"/>
    </source>
</evidence>
<dbReference type="InterPro" id="IPR027417">
    <property type="entry name" value="P-loop_NTPase"/>
</dbReference>
<sequence length="423" mass="44858">MASQESTKLTASSSHRLPTVSASQALQKLKSRSYLAVSTGIDPLNKVLAPHGIRGTPAGRVGGGMGRGQLTEVYGPPGVGKTAFAMQATINALRAGGRVVWIDGAAPLVARRLEEMLSAPLTEDTPSPAPSTAPKLSPAELRSRFHHYKPSTLAHLLALILHPPSSFPPPDTSLIVIDSLSTLFDNAYPRNADDRSTRHKNDAARWAAGRKFAVLNDLSSALRKTAALHNISVLLTCQTITRMRSGARALLLPAISGGDWDSGISTRLVLFRDWLPAEGPWSAEDDERVRRARFIGVVKANGVSLAGEGGVGRVIPFTIETGGLHDLNLTTADITPQPQPQTVGTSPAQLARPPKRAFAEIADSEDEEDGPDSDQLYGWADDDDVAAEGLLIIEQHPSAPAVPRSHIAQGADVAAGRREMPAG</sequence>
<evidence type="ECO:0000256" key="7">
    <source>
        <dbReference type="SAM" id="MobiDB-lite"/>
    </source>
</evidence>
<accession>A0A6A6Y9T2</accession>
<evidence type="ECO:0000256" key="6">
    <source>
        <dbReference type="ARBA" id="ARBA00023242"/>
    </source>
</evidence>
<evidence type="ECO:0000256" key="1">
    <source>
        <dbReference type="ARBA" id="ARBA00004123"/>
    </source>
</evidence>
<dbReference type="Gene3D" id="3.40.50.300">
    <property type="entry name" value="P-loop containing nucleotide triphosphate hydrolases"/>
    <property type="match status" value="1"/>
</dbReference>
<reference evidence="11" key="2">
    <citation type="submission" date="2020-04" db="EMBL/GenBank/DDBJ databases">
        <authorList>
            <consortium name="NCBI Genome Project"/>
        </authorList>
    </citation>
    <scope>NUCLEOTIDE SEQUENCE</scope>
    <source>
        <strain evidence="11">CBS 304.34</strain>
    </source>
</reference>
<feature type="region of interest" description="Disordered" evidence="7">
    <location>
        <begin position="396"/>
        <end position="423"/>
    </location>
</feature>
<dbReference type="PROSITE" id="PS50162">
    <property type="entry name" value="RECA_2"/>
    <property type="match status" value="1"/>
</dbReference>
<dbReference type="InterPro" id="IPR052093">
    <property type="entry name" value="HR_Repair_Mediator"/>
</dbReference>
<keyword evidence="3" id="KW-0227">DNA damage</keyword>
<keyword evidence="4" id="KW-0067">ATP-binding</keyword>
<reference evidence="11" key="3">
    <citation type="submission" date="2025-04" db="UniProtKB">
        <authorList>
            <consortium name="RefSeq"/>
        </authorList>
    </citation>
    <scope>IDENTIFICATION</scope>
    <source>
        <strain evidence="11">CBS 304.34</strain>
    </source>
</reference>
<evidence type="ECO:0000313" key="9">
    <source>
        <dbReference type="EMBL" id="KAF2805576.1"/>
    </source>
</evidence>
<dbReference type="PANTHER" id="PTHR46239:SF1">
    <property type="entry name" value="DNA REPAIR PROTEIN RAD51 HOMOLOG 3"/>
    <property type="match status" value="1"/>
</dbReference>
<dbReference type="GO" id="GO:0000707">
    <property type="term" value="P:meiotic DNA recombinase assembly"/>
    <property type="evidence" value="ECO:0007669"/>
    <property type="project" value="TreeGrafter"/>
</dbReference>
<keyword evidence="10" id="KW-1185">Reference proteome</keyword>
<evidence type="ECO:0000256" key="4">
    <source>
        <dbReference type="ARBA" id="ARBA00022840"/>
    </source>
</evidence>
<dbReference type="InterPro" id="IPR003593">
    <property type="entry name" value="AAA+_ATPase"/>
</dbReference>
<dbReference type="OrthoDB" id="5957327at2759"/>
<dbReference type="GO" id="GO:0140664">
    <property type="term" value="F:ATP-dependent DNA damage sensor activity"/>
    <property type="evidence" value="ECO:0007669"/>
    <property type="project" value="InterPro"/>
</dbReference>
<dbReference type="SMART" id="SM00382">
    <property type="entry name" value="AAA"/>
    <property type="match status" value="1"/>
</dbReference>
<dbReference type="GO" id="GO:0033065">
    <property type="term" value="C:Rad51C-XRCC3 complex"/>
    <property type="evidence" value="ECO:0007669"/>
    <property type="project" value="TreeGrafter"/>
</dbReference>
<gene>
    <name evidence="9 11" type="ORF">BDZ99DRAFT_423897</name>
</gene>
<evidence type="ECO:0000259" key="8">
    <source>
        <dbReference type="PROSITE" id="PS50162"/>
    </source>
</evidence>
<dbReference type="GeneID" id="54457935"/>
<dbReference type="SUPFAM" id="SSF52540">
    <property type="entry name" value="P-loop containing nucleoside triphosphate hydrolases"/>
    <property type="match status" value="1"/>
</dbReference>
<keyword evidence="9 11" id="KW-0378">Hydrolase</keyword>
<dbReference type="EMBL" id="MU003709">
    <property type="protein sequence ID" value="KAF2805576.1"/>
    <property type="molecule type" value="Genomic_DNA"/>
</dbReference>
<reference evidence="9 11" key="1">
    <citation type="journal article" date="2020" name="Stud. Mycol.">
        <title>101 Dothideomycetes genomes: a test case for predicting lifestyles and emergence of pathogens.</title>
        <authorList>
            <person name="Haridas S."/>
            <person name="Albert R."/>
            <person name="Binder M."/>
            <person name="Bloem J."/>
            <person name="Labutti K."/>
            <person name="Salamov A."/>
            <person name="Andreopoulos B."/>
            <person name="Baker S."/>
            <person name="Barry K."/>
            <person name="Bills G."/>
            <person name="Bluhm B."/>
            <person name="Cannon C."/>
            <person name="Castanera R."/>
            <person name="Culley D."/>
            <person name="Daum C."/>
            <person name="Ezra D."/>
            <person name="Gonzalez J."/>
            <person name="Henrissat B."/>
            <person name="Kuo A."/>
            <person name="Liang C."/>
            <person name="Lipzen A."/>
            <person name="Lutzoni F."/>
            <person name="Magnuson J."/>
            <person name="Mondo S."/>
            <person name="Nolan M."/>
            <person name="Ohm R."/>
            <person name="Pangilinan J."/>
            <person name="Park H.-J."/>
            <person name="Ramirez L."/>
            <person name="Alfaro M."/>
            <person name="Sun H."/>
            <person name="Tritt A."/>
            <person name="Yoshinaga Y."/>
            <person name="Zwiers L.-H."/>
            <person name="Turgeon B."/>
            <person name="Goodwin S."/>
            <person name="Spatafora J."/>
            <person name="Crous P."/>
            <person name="Grigoriev I."/>
        </authorList>
    </citation>
    <scope>NUCLEOTIDE SEQUENCE</scope>
    <source>
        <strain evidence="9 11">CBS 304.34</strain>
    </source>
</reference>
<name>A0A6A6Y9T2_9PEZI</name>
<dbReference type="GO" id="GO:0005657">
    <property type="term" value="C:replication fork"/>
    <property type="evidence" value="ECO:0007669"/>
    <property type="project" value="TreeGrafter"/>
</dbReference>
<dbReference type="InterPro" id="IPR020588">
    <property type="entry name" value="RecA_ATP-bd"/>
</dbReference>
<dbReference type="GO" id="GO:0008821">
    <property type="term" value="F:crossover junction DNA endonuclease activity"/>
    <property type="evidence" value="ECO:0007669"/>
    <property type="project" value="TreeGrafter"/>
</dbReference>
<keyword evidence="6" id="KW-0539">Nucleus</keyword>
<protein>
    <submittedName>
        <fullName evidence="9 11">P-loop containing nucleoside triphosphate hydrolase protein</fullName>
    </submittedName>
</protein>
<dbReference type="GO" id="GO:0000400">
    <property type="term" value="F:four-way junction DNA binding"/>
    <property type="evidence" value="ECO:0007669"/>
    <property type="project" value="TreeGrafter"/>
</dbReference>
<dbReference type="CDD" id="cd01393">
    <property type="entry name" value="RecA-like"/>
    <property type="match status" value="1"/>
</dbReference>
<dbReference type="PANTHER" id="PTHR46239">
    <property type="entry name" value="DNA REPAIR PROTEIN RAD51 HOMOLOG 3 RAD51C"/>
    <property type="match status" value="1"/>
</dbReference>
<dbReference type="RefSeq" id="XP_033572540.1">
    <property type="nucleotide sequence ID" value="XM_033717042.1"/>
</dbReference>
<proteinExistence type="predicted"/>
<evidence type="ECO:0000313" key="10">
    <source>
        <dbReference type="Proteomes" id="UP000504636"/>
    </source>
</evidence>
<comment type="subcellular location">
    <subcellularLocation>
        <location evidence="1">Nucleus</location>
    </subcellularLocation>
</comment>